<organism evidence="2 3">
    <name type="scientific">Macrolepiota fuliginosa MF-IS2</name>
    <dbReference type="NCBI Taxonomy" id="1400762"/>
    <lineage>
        <taxon>Eukaryota</taxon>
        <taxon>Fungi</taxon>
        <taxon>Dikarya</taxon>
        <taxon>Basidiomycota</taxon>
        <taxon>Agaricomycotina</taxon>
        <taxon>Agaricomycetes</taxon>
        <taxon>Agaricomycetidae</taxon>
        <taxon>Agaricales</taxon>
        <taxon>Agaricineae</taxon>
        <taxon>Agaricaceae</taxon>
        <taxon>Macrolepiota</taxon>
    </lineage>
</organism>
<feature type="region of interest" description="Disordered" evidence="1">
    <location>
        <begin position="71"/>
        <end position="114"/>
    </location>
</feature>
<comment type="caution">
    <text evidence="2">The sequence shown here is derived from an EMBL/GenBank/DDBJ whole genome shotgun (WGS) entry which is preliminary data.</text>
</comment>
<protein>
    <submittedName>
        <fullName evidence="2">Uncharacterized protein</fullName>
    </submittedName>
</protein>
<reference evidence="2" key="1">
    <citation type="submission" date="2020-11" db="EMBL/GenBank/DDBJ databases">
        <authorList>
            <consortium name="DOE Joint Genome Institute"/>
            <person name="Ahrendt S."/>
            <person name="Riley R."/>
            <person name="Andreopoulos W."/>
            <person name="Labutti K."/>
            <person name="Pangilinan J."/>
            <person name="Ruiz-Duenas F.J."/>
            <person name="Barrasa J.M."/>
            <person name="Sanchez-Garcia M."/>
            <person name="Camarero S."/>
            <person name="Miyauchi S."/>
            <person name="Serrano A."/>
            <person name="Linde D."/>
            <person name="Babiker R."/>
            <person name="Drula E."/>
            <person name="Ayuso-Fernandez I."/>
            <person name="Pacheco R."/>
            <person name="Padilla G."/>
            <person name="Ferreira P."/>
            <person name="Barriuso J."/>
            <person name="Kellner H."/>
            <person name="Castanera R."/>
            <person name="Alfaro M."/>
            <person name="Ramirez L."/>
            <person name="Pisabarro A.G."/>
            <person name="Kuo A."/>
            <person name="Tritt A."/>
            <person name="Lipzen A."/>
            <person name="He G."/>
            <person name="Yan M."/>
            <person name="Ng V."/>
            <person name="Cullen D."/>
            <person name="Martin F."/>
            <person name="Rosso M.-N."/>
            <person name="Henrissat B."/>
            <person name="Hibbett D."/>
            <person name="Martinez A.T."/>
            <person name="Grigoriev I.V."/>
        </authorList>
    </citation>
    <scope>NUCLEOTIDE SEQUENCE</scope>
    <source>
        <strain evidence="2">MF-IS2</strain>
    </source>
</reference>
<dbReference type="Proteomes" id="UP000807342">
    <property type="component" value="Unassembled WGS sequence"/>
</dbReference>
<feature type="compositionally biased region" description="Basic and acidic residues" evidence="1">
    <location>
        <begin position="102"/>
        <end position="114"/>
    </location>
</feature>
<sequence>MGMKLLRKAITPQPLQNGNPSESANIPSIPSTHFICSTAKTTPHIAKLTSDLTSSTSKLLVCPTNAPAVTENVANSTTSSSPHPIPVPPPEVRRSLRNRRAPAWDDDPKYQCSS</sequence>
<evidence type="ECO:0000313" key="2">
    <source>
        <dbReference type="EMBL" id="KAF9441867.1"/>
    </source>
</evidence>
<keyword evidence="3" id="KW-1185">Reference proteome</keyword>
<proteinExistence type="predicted"/>
<feature type="region of interest" description="Disordered" evidence="1">
    <location>
        <begin position="1"/>
        <end position="26"/>
    </location>
</feature>
<evidence type="ECO:0000313" key="3">
    <source>
        <dbReference type="Proteomes" id="UP000807342"/>
    </source>
</evidence>
<dbReference type="AlphaFoldDB" id="A0A9P5X1X7"/>
<feature type="compositionally biased region" description="Polar residues" evidence="1">
    <location>
        <begin position="13"/>
        <end position="26"/>
    </location>
</feature>
<dbReference type="EMBL" id="MU151762">
    <property type="protein sequence ID" value="KAF9441867.1"/>
    <property type="molecule type" value="Genomic_DNA"/>
</dbReference>
<name>A0A9P5X1X7_9AGAR</name>
<accession>A0A9P5X1X7</accession>
<gene>
    <name evidence="2" type="ORF">P691DRAFT_811946</name>
</gene>
<evidence type="ECO:0000256" key="1">
    <source>
        <dbReference type="SAM" id="MobiDB-lite"/>
    </source>
</evidence>